<feature type="binding site" evidence="2">
    <location>
        <position position="239"/>
    </location>
    <ligand>
        <name>Zn(2+)</name>
        <dbReference type="ChEBI" id="CHEBI:29105"/>
    </ligand>
</feature>
<dbReference type="UniPathway" id="UPA00219"/>
<comment type="caution">
    <text evidence="5">The sequence shown here is derived from an EMBL/GenBank/DDBJ whole genome shotgun (WGS) entry which is preliminary data.</text>
</comment>
<dbReference type="InterPro" id="IPR043703">
    <property type="entry name" value="Lipid_II_synth_MurT"/>
</dbReference>
<keyword evidence="2" id="KW-0479">Metal-binding</keyword>
<comment type="function">
    <text evidence="2">The lipid II isoglutaminyl synthase complex catalyzes the formation of alpha-D-isoglutamine in the cell wall lipid II stem peptide. The MurT subunit catalyzes the ATP-dependent amidation of D-glutamate residue of lipid II, converting it to an isoglutamine residue.</text>
</comment>
<name>A0A2J8B4L0_9FIRM</name>
<evidence type="ECO:0000313" key="6">
    <source>
        <dbReference type="Proteomes" id="UP000236394"/>
    </source>
</evidence>
<feature type="active site" evidence="2">
    <location>
        <position position="415"/>
    </location>
</feature>
<keyword evidence="2" id="KW-0067">ATP-binding</keyword>
<dbReference type="RefSeq" id="WP_102892276.1">
    <property type="nucleotide sequence ID" value="NZ_NBZD01000001.1"/>
</dbReference>
<feature type="domain" description="Lipid II isoglutaminyl synthase (glutamine-hydrolyzing) subunit MurT C-terminal" evidence="4">
    <location>
        <begin position="365"/>
        <end position="490"/>
    </location>
</feature>
<dbReference type="SUPFAM" id="SSF53623">
    <property type="entry name" value="MurD-like peptide ligases, catalytic domain"/>
    <property type="match status" value="1"/>
</dbReference>
<feature type="binding site" evidence="2">
    <location>
        <position position="242"/>
    </location>
    <ligand>
        <name>Zn(2+)</name>
        <dbReference type="ChEBI" id="CHEBI:29105"/>
    </ligand>
</feature>
<dbReference type="Pfam" id="PF08353">
    <property type="entry name" value="MurT_C"/>
    <property type="match status" value="1"/>
</dbReference>
<evidence type="ECO:0000313" key="5">
    <source>
        <dbReference type="EMBL" id="PNH19676.1"/>
    </source>
</evidence>
<comment type="pathway">
    <text evidence="1 2">Cell wall biogenesis; peptidoglycan biosynthesis.</text>
</comment>
<protein>
    <recommendedName>
        <fullName evidence="2">Lipid II isoglutaminyl synthase (glutamine-hydrolyzing) subunit MurT</fullName>
        <ecNumber evidence="2">6.3.5.13</ecNumber>
    </recommendedName>
</protein>
<dbReference type="PANTHER" id="PTHR23135">
    <property type="entry name" value="MUR LIGASE FAMILY MEMBER"/>
    <property type="match status" value="1"/>
</dbReference>
<dbReference type="GO" id="GO:0016881">
    <property type="term" value="F:acid-amino acid ligase activity"/>
    <property type="evidence" value="ECO:0007669"/>
    <property type="project" value="InterPro"/>
</dbReference>
<evidence type="ECO:0000259" key="4">
    <source>
        <dbReference type="Pfam" id="PF08353"/>
    </source>
</evidence>
<evidence type="ECO:0000256" key="2">
    <source>
        <dbReference type="HAMAP-Rule" id="MF_02214"/>
    </source>
</evidence>
<keyword evidence="2" id="KW-0862">Zinc</keyword>
<accession>A0A2J8B4L0</accession>
<dbReference type="EC" id="6.3.5.13" evidence="2"/>
<keyword evidence="2" id="KW-0547">Nucleotide-binding</keyword>
<dbReference type="EMBL" id="NBZD01000001">
    <property type="protein sequence ID" value="PNH19676.1"/>
    <property type="molecule type" value="Genomic_DNA"/>
</dbReference>
<dbReference type="HAMAP" id="MF_02214">
    <property type="entry name" value="Lipid_II_synth_MurT"/>
    <property type="match status" value="1"/>
</dbReference>
<comment type="catalytic activity">
    <reaction evidence="2">
        <text>beta-D-GlcNAc-(1-&gt;4)-Mur2Ac(oyl-L-Ala-gamma-D-Glu-L-Lys-D-Ala-D-Ala)-di-trans,octa-cis-undecaprenyl diphosphate + ATP = beta-D-GlcNAc-(1-&gt;4)-Mur2Ac(oyl-L-Ala-gamma-D-O-P-Glu-L-Lys-D-Ala-D-Ala)-di-trans,octa-cis-undecaprenyl diphosphate + ADP</text>
        <dbReference type="Rhea" id="RHEA:59488"/>
        <dbReference type="ChEBI" id="CHEBI:30616"/>
        <dbReference type="ChEBI" id="CHEBI:60033"/>
        <dbReference type="ChEBI" id="CHEBI:143132"/>
        <dbReference type="ChEBI" id="CHEBI:456216"/>
    </reaction>
</comment>
<dbReference type="Gene3D" id="3.40.1190.10">
    <property type="entry name" value="Mur-like, catalytic domain"/>
    <property type="match status" value="1"/>
</dbReference>
<comment type="subunit">
    <text evidence="2">Forms a heterodimer with GatD.</text>
</comment>
<keyword evidence="2" id="KW-0436">Ligase</keyword>
<organism evidence="5 6">
    <name type="scientific">Mageeibacillus indolicus</name>
    <dbReference type="NCBI Taxonomy" id="884684"/>
    <lineage>
        <taxon>Bacteria</taxon>
        <taxon>Bacillati</taxon>
        <taxon>Bacillota</taxon>
        <taxon>Clostridia</taxon>
        <taxon>Eubacteriales</taxon>
        <taxon>Oscillospiraceae</taxon>
        <taxon>Mageeibacillus</taxon>
    </lineage>
</organism>
<keyword evidence="2" id="KW-0573">Peptidoglycan synthesis</keyword>
<dbReference type="GO" id="GO:0005524">
    <property type="term" value="F:ATP binding"/>
    <property type="evidence" value="ECO:0007669"/>
    <property type="project" value="UniProtKB-UniRule"/>
</dbReference>
<dbReference type="Pfam" id="PF08245">
    <property type="entry name" value="Mur_ligase_M"/>
    <property type="match status" value="1"/>
</dbReference>
<feature type="binding site" evidence="2">
    <location>
        <position position="220"/>
    </location>
    <ligand>
        <name>Zn(2+)</name>
        <dbReference type="ChEBI" id="CHEBI:29105"/>
    </ligand>
</feature>
<comment type="catalytic activity">
    <reaction evidence="2">
        <text>beta-D-GlcNAc-(1-&gt;4)-Mur2Ac(oyl-L-Ala-gamma-D-O-P-Glu-L-Lys-D-Ala-D-Ala)-di-trans,octa-cis-undecaprenyl diphosphate + NH4(+) = beta-D-GlcNAc-(1-&gt;4)-Mur2Ac(oyl-L-Ala-D-isoglutaminyl-L-Lys-D-Ala-D-Ala)-di-trans,octa-cis-undecaprenyl diphosphate + phosphate + H(+)</text>
        <dbReference type="Rhea" id="RHEA:57932"/>
        <dbReference type="ChEBI" id="CHEBI:15378"/>
        <dbReference type="ChEBI" id="CHEBI:28938"/>
        <dbReference type="ChEBI" id="CHEBI:43474"/>
        <dbReference type="ChEBI" id="CHEBI:62233"/>
        <dbReference type="ChEBI" id="CHEBI:143132"/>
    </reaction>
</comment>
<dbReference type="PANTHER" id="PTHR23135:SF7">
    <property type="entry name" value="LIPID II ISOGLUTAMINYL SYNTHASE (GLUTAMINE-HYDROLYZING) SUBUNIT MURT"/>
    <property type="match status" value="1"/>
</dbReference>
<dbReference type="GO" id="GO:0140282">
    <property type="term" value="F:carbon-nitrogen ligase activity on lipid II"/>
    <property type="evidence" value="ECO:0007669"/>
    <property type="project" value="UniProtKB-UniRule"/>
</dbReference>
<proteinExistence type="inferred from homology"/>
<evidence type="ECO:0000256" key="1">
    <source>
        <dbReference type="ARBA" id="ARBA00004752"/>
    </source>
</evidence>
<dbReference type="InterPro" id="IPR013564">
    <property type="entry name" value="MurT_C"/>
</dbReference>
<dbReference type="GO" id="GO:0008360">
    <property type="term" value="P:regulation of cell shape"/>
    <property type="evidence" value="ECO:0007669"/>
    <property type="project" value="UniProtKB-KW"/>
</dbReference>
<keyword evidence="2" id="KW-0133">Cell shape</keyword>
<feature type="domain" description="Mur ligase central" evidence="3">
    <location>
        <begin position="56"/>
        <end position="210"/>
    </location>
</feature>
<dbReference type="AlphaFoldDB" id="A0A2J8B4L0"/>
<feature type="binding site" evidence="2">
    <location>
        <position position="217"/>
    </location>
    <ligand>
        <name>Zn(2+)</name>
        <dbReference type="ChEBI" id="CHEBI:29105"/>
    </ligand>
</feature>
<dbReference type="GO" id="GO:0008270">
    <property type="term" value="F:zinc ion binding"/>
    <property type="evidence" value="ECO:0007669"/>
    <property type="project" value="UniProtKB-UniRule"/>
</dbReference>
<gene>
    <name evidence="2" type="primary">murT</name>
    <name evidence="5" type="ORF">B7R76_01990</name>
</gene>
<comment type="similarity">
    <text evidence="2">Belongs to the MurCDEF family. MurT subfamily.</text>
</comment>
<dbReference type="GO" id="GO:0009252">
    <property type="term" value="P:peptidoglycan biosynthetic process"/>
    <property type="evidence" value="ECO:0007669"/>
    <property type="project" value="UniProtKB-UniRule"/>
</dbReference>
<comment type="catalytic activity">
    <reaction evidence="2">
        <text>beta-D-GlcNAc-(1-&gt;4)-Mur2Ac(oyl-L-Ala-gamma-D-Glu-L-Lys-D-Ala-D-Ala)-di-trans,octa-cis-undecaprenyl diphosphate + L-glutamine + ATP + H2O = beta-D-GlcNAc-(1-&gt;4)-Mur2Ac(oyl-L-Ala-D-isoglutaminyl-L-Lys-D-Ala-D-Ala)-di-trans,octa-cis-undecaprenyl diphosphate + L-glutamate + ADP + phosphate + H(+)</text>
        <dbReference type="Rhea" id="RHEA:57928"/>
        <dbReference type="ChEBI" id="CHEBI:15377"/>
        <dbReference type="ChEBI" id="CHEBI:15378"/>
        <dbReference type="ChEBI" id="CHEBI:29985"/>
        <dbReference type="ChEBI" id="CHEBI:30616"/>
        <dbReference type="ChEBI" id="CHEBI:43474"/>
        <dbReference type="ChEBI" id="CHEBI:58359"/>
        <dbReference type="ChEBI" id="CHEBI:60033"/>
        <dbReference type="ChEBI" id="CHEBI:62233"/>
        <dbReference type="ChEBI" id="CHEBI:456216"/>
        <dbReference type="EC" id="6.3.5.13"/>
    </reaction>
</comment>
<dbReference type="InterPro" id="IPR013221">
    <property type="entry name" value="Mur_ligase_cen"/>
</dbReference>
<reference evidence="6" key="1">
    <citation type="submission" date="2017-04" db="EMBL/GenBank/DDBJ databases">
        <authorList>
            <person name="Bumgarner R.E."/>
            <person name="Fredricks D.N."/>
            <person name="Srinivasan S."/>
        </authorList>
    </citation>
    <scope>NUCLEOTIDE SEQUENCE [LARGE SCALE GENOMIC DNA]</scope>
    <source>
        <strain evidence="6">KA00405</strain>
    </source>
</reference>
<sequence length="513" mass="55519">MVKALITALLICLGRVMARLLHLTGHHAGTLPGRVMLKFDRNILAKLAADKVVVAVTGTNGKTTTTALIVELLRSAGFKVATNASGANLLSGIVTAFTVAPADTDIYVIEVDEATLGHQAGELKPLILLVTNIFRDQLDRYGEVNTVYDLIGKGIEDASPENLILCVDDPVVANLRKFAGAGTSVKYYGLHVAATSLSSGVNNSANEFKTDMSTTSCPCCQNQLLYNWHTMSHLGGYSCTKCGYIRQEPEYSFSQTEDRRLRLYAGSLTELVEHVATAGKPLRHYEKTVDFPLQGLFNAYNACAAVAVADTLLNCSAHAATALKCDDKAETGFLKLSGYLSGSKAAFGRQEIISLPGGCSLHLMLVKNPVGFSQTLPLLPPAEMSVGQKNTSVEGLQPKVSILFLLNSNVADSCDVSWIWDVPFEEFAASAHPVYVAGERGAELALRLTYAGYSLLNNNYLIRPLDLCQSIIDSETSNHDFYIIANYTAMLGIRAALANCYHFSQQWSTEERL</sequence>
<dbReference type="GO" id="GO:0071555">
    <property type="term" value="P:cell wall organization"/>
    <property type="evidence" value="ECO:0007669"/>
    <property type="project" value="UniProtKB-KW"/>
</dbReference>
<keyword evidence="2" id="KW-0961">Cell wall biogenesis/degradation</keyword>
<evidence type="ECO:0000259" key="3">
    <source>
        <dbReference type="Pfam" id="PF08245"/>
    </source>
</evidence>
<dbReference type="Proteomes" id="UP000236394">
    <property type="component" value="Unassembled WGS sequence"/>
</dbReference>
<dbReference type="InterPro" id="IPR036565">
    <property type="entry name" value="Mur-like_cat_sf"/>
</dbReference>